<keyword evidence="2 5" id="KW-0812">Transmembrane</keyword>
<gene>
    <name evidence="7" type="ORF">IFR04_008560</name>
</gene>
<dbReference type="Pfam" id="PF07690">
    <property type="entry name" value="MFS_1"/>
    <property type="match status" value="1"/>
</dbReference>
<evidence type="ECO:0000256" key="3">
    <source>
        <dbReference type="ARBA" id="ARBA00022989"/>
    </source>
</evidence>
<reference evidence="7" key="1">
    <citation type="submission" date="2021-02" db="EMBL/GenBank/DDBJ databases">
        <title>Genome sequence Cadophora malorum strain M34.</title>
        <authorList>
            <person name="Stefanovic E."/>
            <person name="Vu D."/>
            <person name="Scully C."/>
            <person name="Dijksterhuis J."/>
            <person name="Roader J."/>
            <person name="Houbraken J."/>
        </authorList>
    </citation>
    <scope>NUCLEOTIDE SEQUENCE</scope>
    <source>
        <strain evidence="7">M34</strain>
    </source>
</reference>
<feature type="transmembrane region" description="Helical" evidence="5">
    <location>
        <begin position="132"/>
        <end position="149"/>
    </location>
</feature>
<protein>
    <recommendedName>
        <fullName evidence="6">Major facilitator superfamily (MFS) profile domain-containing protein</fullName>
    </recommendedName>
</protein>
<name>A0A8H7TEE8_9HELO</name>
<dbReference type="PANTHER" id="PTHR23501">
    <property type="entry name" value="MAJOR FACILITATOR SUPERFAMILY"/>
    <property type="match status" value="1"/>
</dbReference>
<feature type="transmembrane region" description="Helical" evidence="5">
    <location>
        <begin position="161"/>
        <end position="179"/>
    </location>
</feature>
<organism evidence="7 8">
    <name type="scientific">Cadophora malorum</name>
    <dbReference type="NCBI Taxonomy" id="108018"/>
    <lineage>
        <taxon>Eukaryota</taxon>
        <taxon>Fungi</taxon>
        <taxon>Dikarya</taxon>
        <taxon>Ascomycota</taxon>
        <taxon>Pezizomycotina</taxon>
        <taxon>Leotiomycetes</taxon>
        <taxon>Helotiales</taxon>
        <taxon>Ploettnerulaceae</taxon>
        <taxon>Cadophora</taxon>
    </lineage>
</organism>
<dbReference type="GO" id="GO:0022857">
    <property type="term" value="F:transmembrane transporter activity"/>
    <property type="evidence" value="ECO:0007669"/>
    <property type="project" value="InterPro"/>
</dbReference>
<evidence type="ECO:0000259" key="6">
    <source>
        <dbReference type="PROSITE" id="PS50850"/>
    </source>
</evidence>
<dbReference type="InterPro" id="IPR011701">
    <property type="entry name" value="MFS"/>
</dbReference>
<comment type="subcellular location">
    <subcellularLocation>
        <location evidence="1">Membrane</location>
        <topology evidence="1">Multi-pass membrane protein</topology>
    </subcellularLocation>
</comment>
<accession>A0A8H7TEE8</accession>
<keyword evidence="4 5" id="KW-0472">Membrane</keyword>
<dbReference type="OrthoDB" id="4078873at2759"/>
<proteinExistence type="predicted"/>
<sequence length="202" mass="21939">MKAFPSFARATPDVVPVEEKTPNESDKEAGVVVNDANFEGLTPEFQRGVQKMQATTQVWSTTHLVLAYINIWIIYFVTALQSNMSAALTPYVTSSFQEHSLTATVSIVSSLMSGLCILPLAKIVDIWGRPNGFICSVFLSTVGLIMMAACQNVETYAAAQVFYGIGQTGVNFGLTVFIADTSQLRNRGLMFAFVSSPYIATV</sequence>
<feature type="transmembrane region" description="Helical" evidence="5">
    <location>
        <begin position="58"/>
        <end position="80"/>
    </location>
</feature>
<evidence type="ECO:0000256" key="4">
    <source>
        <dbReference type="ARBA" id="ARBA00023136"/>
    </source>
</evidence>
<dbReference type="PANTHER" id="PTHR23501:SF3">
    <property type="entry name" value="MAJOR FACILITATOR SUPERFAMILY (MFS) PROFILE DOMAIN-CONTAINING PROTEIN"/>
    <property type="match status" value="1"/>
</dbReference>
<keyword evidence="8" id="KW-1185">Reference proteome</keyword>
<dbReference type="InterPro" id="IPR036259">
    <property type="entry name" value="MFS_trans_sf"/>
</dbReference>
<dbReference type="AlphaFoldDB" id="A0A8H7TEE8"/>
<comment type="caution">
    <text evidence="7">The sequence shown here is derived from an EMBL/GenBank/DDBJ whole genome shotgun (WGS) entry which is preliminary data.</text>
</comment>
<dbReference type="SUPFAM" id="SSF103473">
    <property type="entry name" value="MFS general substrate transporter"/>
    <property type="match status" value="1"/>
</dbReference>
<evidence type="ECO:0000313" key="8">
    <source>
        <dbReference type="Proteomes" id="UP000664132"/>
    </source>
</evidence>
<evidence type="ECO:0000256" key="1">
    <source>
        <dbReference type="ARBA" id="ARBA00004141"/>
    </source>
</evidence>
<dbReference type="GO" id="GO:0005886">
    <property type="term" value="C:plasma membrane"/>
    <property type="evidence" value="ECO:0007669"/>
    <property type="project" value="TreeGrafter"/>
</dbReference>
<dbReference type="Proteomes" id="UP000664132">
    <property type="component" value="Unassembled WGS sequence"/>
</dbReference>
<dbReference type="InterPro" id="IPR020846">
    <property type="entry name" value="MFS_dom"/>
</dbReference>
<dbReference type="Gene3D" id="1.20.1250.20">
    <property type="entry name" value="MFS general substrate transporter like domains"/>
    <property type="match status" value="1"/>
</dbReference>
<dbReference type="PROSITE" id="PS50850">
    <property type="entry name" value="MFS"/>
    <property type="match status" value="1"/>
</dbReference>
<feature type="transmembrane region" description="Helical" evidence="5">
    <location>
        <begin position="100"/>
        <end position="120"/>
    </location>
</feature>
<evidence type="ECO:0000256" key="2">
    <source>
        <dbReference type="ARBA" id="ARBA00022692"/>
    </source>
</evidence>
<evidence type="ECO:0000313" key="7">
    <source>
        <dbReference type="EMBL" id="KAG4418284.1"/>
    </source>
</evidence>
<feature type="domain" description="Major facilitator superfamily (MFS) profile" evidence="6">
    <location>
        <begin position="67"/>
        <end position="202"/>
    </location>
</feature>
<keyword evidence="3 5" id="KW-1133">Transmembrane helix</keyword>
<dbReference type="EMBL" id="JAFJYH010000132">
    <property type="protein sequence ID" value="KAG4418284.1"/>
    <property type="molecule type" value="Genomic_DNA"/>
</dbReference>
<evidence type="ECO:0000256" key="5">
    <source>
        <dbReference type="SAM" id="Phobius"/>
    </source>
</evidence>